<dbReference type="InterPro" id="IPR050793">
    <property type="entry name" value="CMP-NeuNAc_synthase"/>
</dbReference>
<dbReference type="InterPro" id="IPR003329">
    <property type="entry name" value="Cytidylyl_trans"/>
</dbReference>
<dbReference type="Pfam" id="PF02348">
    <property type="entry name" value="CTP_transf_3"/>
    <property type="match status" value="1"/>
</dbReference>
<dbReference type="RefSeq" id="WP_093366221.1">
    <property type="nucleotide sequence ID" value="NZ_FOZZ01000008.1"/>
</dbReference>
<reference evidence="1 2" key="1">
    <citation type="submission" date="2016-10" db="EMBL/GenBank/DDBJ databases">
        <authorList>
            <person name="de Groot N.N."/>
        </authorList>
    </citation>
    <scope>NUCLEOTIDE SEQUENCE [LARGE SCALE GENOMIC DNA]</scope>
    <source>
        <strain evidence="1 2">DSM 22789</strain>
    </source>
</reference>
<dbReference type="PANTHER" id="PTHR21485:SF3">
    <property type="entry name" value="N-ACYLNEURAMINATE CYTIDYLYLTRANSFERASE"/>
    <property type="match status" value="1"/>
</dbReference>
<dbReference type="Proteomes" id="UP000198785">
    <property type="component" value="Unassembled WGS sequence"/>
</dbReference>
<evidence type="ECO:0000313" key="2">
    <source>
        <dbReference type="Proteomes" id="UP000198785"/>
    </source>
</evidence>
<keyword evidence="1" id="KW-0548">Nucleotidyltransferase</keyword>
<name>A0A1I6U7P6_9SPHI</name>
<organism evidence="1 2">
    <name type="scientific">Sphingobacterium wenxiniae</name>
    <dbReference type="NCBI Taxonomy" id="683125"/>
    <lineage>
        <taxon>Bacteria</taxon>
        <taxon>Pseudomonadati</taxon>
        <taxon>Bacteroidota</taxon>
        <taxon>Sphingobacteriia</taxon>
        <taxon>Sphingobacteriales</taxon>
        <taxon>Sphingobacteriaceae</taxon>
        <taxon>Sphingobacterium</taxon>
    </lineage>
</organism>
<dbReference type="GO" id="GO:0008781">
    <property type="term" value="F:N-acylneuraminate cytidylyltransferase activity"/>
    <property type="evidence" value="ECO:0007669"/>
    <property type="project" value="TreeGrafter"/>
</dbReference>
<evidence type="ECO:0000313" key="1">
    <source>
        <dbReference type="EMBL" id="SFS97473.1"/>
    </source>
</evidence>
<dbReference type="InterPro" id="IPR029044">
    <property type="entry name" value="Nucleotide-diphossugar_trans"/>
</dbReference>
<dbReference type="AlphaFoldDB" id="A0A1I6U7P6"/>
<keyword evidence="1" id="KW-0808">Transferase</keyword>
<protein>
    <submittedName>
        <fullName evidence="1">Cytidylyltransferase</fullName>
    </submittedName>
</protein>
<dbReference type="PANTHER" id="PTHR21485">
    <property type="entry name" value="HAD SUPERFAMILY MEMBERS CMAS AND KDSC"/>
    <property type="match status" value="1"/>
</dbReference>
<dbReference type="EMBL" id="FOZZ01000008">
    <property type="protein sequence ID" value="SFS97473.1"/>
    <property type="molecule type" value="Genomic_DNA"/>
</dbReference>
<keyword evidence="2" id="KW-1185">Reference proteome</keyword>
<sequence length="245" mass="27738">MAISESKPIIVALIIGRGNNTLKNKNILPVMGRPLLQWGGLAAKFSNYIDYYYVSSDDDKILKVGEEIGFKSIKRPDELALPTSQSSDAVKHALNFIEGDIGKIDILIVIHANVGTITTQMLDSCIDLLMNNNYTSVIPSHYKYEYHPRRAKRINADGTLGNFVGSDTEYISANRQELEPCVFFDHSFWVLDVKNGVKSENGQYPWPVMGNRIFPFITEGCFDVHDLDDLKRTEEWLIENGVRYE</sequence>
<dbReference type="OrthoDB" id="9805604at2"/>
<dbReference type="Gene3D" id="3.90.550.10">
    <property type="entry name" value="Spore Coat Polysaccharide Biosynthesis Protein SpsA, Chain A"/>
    <property type="match status" value="1"/>
</dbReference>
<proteinExistence type="predicted"/>
<dbReference type="SUPFAM" id="SSF53448">
    <property type="entry name" value="Nucleotide-diphospho-sugar transferases"/>
    <property type="match status" value="1"/>
</dbReference>
<gene>
    <name evidence="1" type="ORF">SAMN05660206_10841</name>
</gene>
<accession>A0A1I6U7P6</accession>
<dbReference type="STRING" id="683125.SAMN05660206_10841"/>